<keyword evidence="1" id="KW-0812">Transmembrane</keyword>
<organism evidence="2 3">
    <name type="scientific">Ciona savignyi</name>
    <name type="common">Pacific transparent sea squirt</name>
    <dbReference type="NCBI Taxonomy" id="51511"/>
    <lineage>
        <taxon>Eukaryota</taxon>
        <taxon>Metazoa</taxon>
        <taxon>Chordata</taxon>
        <taxon>Tunicata</taxon>
        <taxon>Ascidiacea</taxon>
        <taxon>Phlebobranchia</taxon>
        <taxon>Cionidae</taxon>
        <taxon>Ciona</taxon>
    </lineage>
</organism>
<keyword evidence="1" id="KW-1133">Transmembrane helix</keyword>
<reference evidence="3" key="1">
    <citation type="submission" date="2003-08" db="EMBL/GenBank/DDBJ databases">
        <authorList>
            <person name="Birren B."/>
            <person name="Nusbaum C."/>
            <person name="Abebe A."/>
            <person name="Abouelleil A."/>
            <person name="Adekoya E."/>
            <person name="Ait-zahra M."/>
            <person name="Allen N."/>
            <person name="Allen T."/>
            <person name="An P."/>
            <person name="Anderson M."/>
            <person name="Anderson S."/>
            <person name="Arachchi H."/>
            <person name="Armbruster J."/>
            <person name="Bachantsang P."/>
            <person name="Baldwin J."/>
            <person name="Barry A."/>
            <person name="Bayul T."/>
            <person name="Blitshsteyn B."/>
            <person name="Bloom T."/>
            <person name="Blye J."/>
            <person name="Boguslavskiy L."/>
            <person name="Borowsky M."/>
            <person name="Boukhgalter B."/>
            <person name="Brunache A."/>
            <person name="Butler J."/>
            <person name="Calixte N."/>
            <person name="Calvo S."/>
            <person name="Camarata J."/>
            <person name="Campo K."/>
            <person name="Chang J."/>
            <person name="Cheshatsang Y."/>
            <person name="Citroen M."/>
            <person name="Collymore A."/>
            <person name="Considine T."/>
            <person name="Cook A."/>
            <person name="Cooke P."/>
            <person name="Corum B."/>
            <person name="Cuomo C."/>
            <person name="David R."/>
            <person name="Dawoe T."/>
            <person name="Degray S."/>
            <person name="Dodge S."/>
            <person name="Dooley K."/>
            <person name="Dorje P."/>
            <person name="Dorjee K."/>
            <person name="Dorris L."/>
            <person name="Duffey N."/>
            <person name="Dupes A."/>
            <person name="Elkins T."/>
            <person name="Engels R."/>
            <person name="Erickson J."/>
            <person name="Farina A."/>
            <person name="Faro S."/>
            <person name="Ferreira P."/>
            <person name="Fischer H."/>
            <person name="Fitzgerald M."/>
            <person name="Foley K."/>
            <person name="Gage D."/>
            <person name="Galagan J."/>
            <person name="Gearin G."/>
            <person name="Gnerre S."/>
            <person name="Gnirke A."/>
            <person name="Goyette A."/>
            <person name="Graham J."/>
            <person name="Grandbois E."/>
            <person name="Gyaltsen K."/>
            <person name="Hafez N."/>
            <person name="Hagopian D."/>
            <person name="Hagos B."/>
            <person name="Hall J."/>
            <person name="Hatcher B."/>
            <person name="Heller A."/>
            <person name="Higgins H."/>
            <person name="Honan T."/>
            <person name="Horn A."/>
            <person name="Houde N."/>
            <person name="Hughes L."/>
            <person name="Hulme W."/>
            <person name="Husby E."/>
            <person name="Iliev I."/>
            <person name="Jaffe D."/>
            <person name="Jones C."/>
            <person name="Kamal M."/>
            <person name="Kamat A."/>
            <person name="Kamvysselis M."/>
            <person name="Karlsson E."/>
            <person name="Kells C."/>
            <person name="Kieu A."/>
            <person name="Kisner P."/>
            <person name="Kodira C."/>
            <person name="Kulbokas E."/>
            <person name="Labutti K."/>
            <person name="Lama D."/>
            <person name="Landers T."/>
            <person name="Leger J."/>
            <person name="Levine S."/>
            <person name="Lewis D."/>
            <person name="Lewis T."/>
            <person name="Lindblad-toh K."/>
            <person name="Liu X."/>
            <person name="Lokyitsang T."/>
            <person name="Lokyitsang Y."/>
            <person name="Lucien O."/>
            <person name="Lui A."/>
            <person name="Ma L.J."/>
            <person name="Mabbitt R."/>
            <person name="Macdonald J."/>
            <person name="Maclean C."/>
            <person name="Major J."/>
            <person name="Manning J."/>
            <person name="Marabella R."/>
            <person name="Maru K."/>
            <person name="Matthews C."/>
            <person name="Mauceli E."/>
            <person name="Mccarthy M."/>
            <person name="Mcdonough S."/>
            <person name="Mcghee T."/>
            <person name="Meldrim J."/>
            <person name="Meneus L."/>
            <person name="Mesirov J."/>
            <person name="Mihalev A."/>
            <person name="Mihova T."/>
            <person name="Mikkelsen T."/>
            <person name="Mlenga V."/>
            <person name="Moru K."/>
            <person name="Mozes J."/>
            <person name="Mulrain L."/>
            <person name="Munson G."/>
            <person name="Naylor J."/>
            <person name="Newes C."/>
            <person name="Nguyen C."/>
            <person name="Nguyen N."/>
            <person name="Nguyen T."/>
            <person name="Nicol R."/>
            <person name="Nielsen C."/>
            <person name="Nizzari M."/>
            <person name="Norbu C."/>
            <person name="Norbu N."/>
            <person name="O'donnell P."/>
            <person name="Okoawo O."/>
            <person name="O'leary S."/>
            <person name="Omotosho B."/>
            <person name="O'neill K."/>
            <person name="Osman S."/>
            <person name="Parker S."/>
            <person name="Perrin D."/>
            <person name="Phunkhang P."/>
            <person name="Piqani B."/>
            <person name="Purcell S."/>
            <person name="Rachupka T."/>
            <person name="Ramasamy U."/>
            <person name="Rameau R."/>
            <person name="Ray V."/>
            <person name="Raymond C."/>
            <person name="Retta R."/>
            <person name="Richardson S."/>
            <person name="Rise C."/>
            <person name="Rodriguez J."/>
            <person name="Rogers J."/>
            <person name="Rogov P."/>
            <person name="Rutman M."/>
            <person name="Schupbach R."/>
            <person name="Seaman C."/>
            <person name="Settipalli S."/>
            <person name="Sharpe T."/>
            <person name="Sheridan J."/>
            <person name="Sherpa N."/>
            <person name="Shi J."/>
            <person name="Smirnov S."/>
            <person name="Smith C."/>
            <person name="Sougnez C."/>
            <person name="Spencer B."/>
            <person name="Stalker J."/>
            <person name="Stange-thomann N."/>
            <person name="Stavropoulos S."/>
            <person name="Stetson K."/>
            <person name="Stone C."/>
            <person name="Stone S."/>
            <person name="Stubbs M."/>
            <person name="Talamas J."/>
            <person name="Tchuinga P."/>
            <person name="Tenzing P."/>
            <person name="Tesfaye S."/>
            <person name="Theodore J."/>
            <person name="Thoulutsang Y."/>
            <person name="Topham K."/>
            <person name="Towey S."/>
            <person name="Tsamla T."/>
            <person name="Tsomo N."/>
            <person name="Vallee D."/>
            <person name="Vassiliev H."/>
            <person name="Venkataraman V."/>
            <person name="Vinson J."/>
            <person name="Vo A."/>
            <person name="Wade C."/>
            <person name="Wang S."/>
            <person name="Wangchuk T."/>
            <person name="Wangdi T."/>
            <person name="Whittaker C."/>
            <person name="Wilkinson J."/>
            <person name="Wu Y."/>
            <person name="Wyman D."/>
            <person name="Yadav S."/>
            <person name="Yang S."/>
            <person name="Yang X."/>
            <person name="Yeager S."/>
            <person name="Yee E."/>
            <person name="Young G."/>
            <person name="Zainoun J."/>
            <person name="Zembeck L."/>
            <person name="Zimmer A."/>
            <person name="Zody M."/>
            <person name="Lander E."/>
        </authorList>
    </citation>
    <scope>NUCLEOTIDE SEQUENCE [LARGE SCALE GENOMIC DNA]</scope>
</reference>
<feature type="transmembrane region" description="Helical" evidence="1">
    <location>
        <begin position="75"/>
        <end position="99"/>
    </location>
</feature>
<dbReference type="GeneTree" id="ENSGT00530000065110"/>
<feature type="transmembrane region" description="Helical" evidence="1">
    <location>
        <begin position="47"/>
        <end position="69"/>
    </location>
</feature>
<proteinExistence type="predicted"/>
<protein>
    <recommendedName>
        <fullName evidence="4">RING-CH-type domain-containing protein</fullName>
    </recommendedName>
</protein>
<dbReference type="HOGENOM" id="CLU_1630788_0_0_1"/>
<reference evidence="2" key="2">
    <citation type="submission" date="2025-08" db="UniProtKB">
        <authorList>
            <consortium name="Ensembl"/>
        </authorList>
    </citation>
    <scope>IDENTIFICATION</scope>
</reference>
<name>H2Z859_CIOSA</name>
<dbReference type="InParanoid" id="H2Z859"/>
<dbReference type="Ensembl" id="ENSCSAVT00000013930.1">
    <property type="protein sequence ID" value="ENSCSAVP00000013771.1"/>
    <property type="gene ID" value="ENSCSAVG00000008076.1"/>
</dbReference>
<keyword evidence="1" id="KW-0472">Membrane</keyword>
<sequence length="163" mass="18462">HHCLRKWLLQHPNVEESCCKVCKHRYTIKQEPVRFFSLVLKSKRSSLIIPAIVVAVVAPCATVVVFFLVNSLQTYVKVLVLGSTILLELAAFKVVGLNFTKLYQVTRESALRILNYKSPQDIRDDVQCDYDVIDGTVLSQQEVVETNNRTTNNIDACVMVHVT</sequence>
<evidence type="ECO:0000313" key="2">
    <source>
        <dbReference type="Ensembl" id="ENSCSAVP00000013771.1"/>
    </source>
</evidence>
<dbReference type="Proteomes" id="UP000007875">
    <property type="component" value="Unassembled WGS sequence"/>
</dbReference>
<dbReference type="PANTHER" id="PTHR20893">
    <property type="entry name" value="LD08641P"/>
    <property type="match status" value="1"/>
</dbReference>
<reference evidence="2" key="3">
    <citation type="submission" date="2025-09" db="UniProtKB">
        <authorList>
            <consortium name="Ensembl"/>
        </authorList>
    </citation>
    <scope>IDENTIFICATION</scope>
</reference>
<accession>H2Z859</accession>
<dbReference type="AlphaFoldDB" id="H2Z859"/>
<dbReference type="PANTHER" id="PTHR20893:SF2">
    <property type="entry name" value="LD08641P"/>
    <property type="match status" value="1"/>
</dbReference>
<keyword evidence="3" id="KW-1185">Reference proteome</keyword>
<evidence type="ECO:0008006" key="4">
    <source>
        <dbReference type="Google" id="ProtNLM"/>
    </source>
</evidence>
<evidence type="ECO:0000313" key="3">
    <source>
        <dbReference type="Proteomes" id="UP000007875"/>
    </source>
</evidence>
<evidence type="ECO:0000256" key="1">
    <source>
        <dbReference type="SAM" id="Phobius"/>
    </source>
</evidence>